<protein>
    <submittedName>
        <fullName evidence="4">N-acetylmuramoyl-L-alanine amidase</fullName>
        <ecNumber evidence="4">3.5.1.28</ecNumber>
    </submittedName>
</protein>
<keyword evidence="2" id="KW-0812">Transmembrane</keyword>
<dbReference type="EMBL" id="CADCWP010000345">
    <property type="protein sequence ID" value="CAA9587610.1"/>
    <property type="molecule type" value="Genomic_DNA"/>
</dbReference>
<dbReference type="AlphaFoldDB" id="A0A6J4VSD0"/>
<reference evidence="4" key="1">
    <citation type="submission" date="2020-02" db="EMBL/GenBank/DDBJ databases">
        <authorList>
            <person name="Meier V. D."/>
        </authorList>
    </citation>
    <scope>NUCLEOTIDE SEQUENCE</scope>
    <source>
        <strain evidence="4">AVDCRST_MAG86</strain>
    </source>
</reference>
<gene>
    <name evidence="4" type="ORF">AVDCRST_MAG86-3861</name>
</gene>
<evidence type="ECO:0000259" key="3">
    <source>
        <dbReference type="SMART" id="SM00646"/>
    </source>
</evidence>
<evidence type="ECO:0000313" key="4">
    <source>
        <dbReference type="EMBL" id="CAA9587610.1"/>
    </source>
</evidence>
<dbReference type="Pfam" id="PF01520">
    <property type="entry name" value="Amidase_3"/>
    <property type="match status" value="1"/>
</dbReference>
<dbReference type="InterPro" id="IPR002508">
    <property type="entry name" value="MurNAc-LAA_cat"/>
</dbReference>
<dbReference type="GO" id="GO:0008745">
    <property type="term" value="F:N-acetylmuramoyl-L-alanine amidase activity"/>
    <property type="evidence" value="ECO:0007669"/>
    <property type="project" value="UniProtKB-EC"/>
</dbReference>
<evidence type="ECO:0000256" key="2">
    <source>
        <dbReference type="SAM" id="Phobius"/>
    </source>
</evidence>
<dbReference type="SMART" id="SM00646">
    <property type="entry name" value="Ami_3"/>
    <property type="match status" value="1"/>
</dbReference>
<proteinExistence type="predicted"/>
<name>A0A6J4VSD0_9DEIN</name>
<feature type="domain" description="MurNAc-LAA" evidence="3">
    <location>
        <begin position="135"/>
        <end position="253"/>
    </location>
</feature>
<dbReference type="PANTHER" id="PTHR30404">
    <property type="entry name" value="N-ACETYLMURAMOYL-L-ALANINE AMIDASE"/>
    <property type="match status" value="1"/>
</dbReference>
<keyword evidence="2" id="KW-0472">Membrane</keyword>
<keyword evidence="2" id="KW-1133">Transmembrane helix</keyword>
<dbReference type="InterPro" id="IPR050695">
    <property type="entry name" value="N-acetylmuramoyl_amidase_3"/>
</dbReference>
<dbReference type="SUPFAM" id="SSF53187">
    <property type="entry name" value="Zn-dependent exopeptidases"/>
    <property type="match status" value="1"/>
</dbReference>
<keyword evidence="1 4" id="KW-0378">Hydrolase</keyword>
<dbReference type="GO" id="GO:0009253">
    <property type="term" value="P:peptidoglycan catabolic process"/>
    <property type="evidence" value="ECO:0007669"/>
    <property type="project" value="InterPro"/>
</dbReference>
<sequence>MRLERFPEFGEPPRYVETLRAAGFQLAAALLFIALVAVGNLVLVSTDAAETTHEALRGGWRGVLTLALGPPRIGVQIGHDGVAAHPDELGHLRGNTGGYADGLSELVVNKSVARALKEGLEAQGVAVDLLRATPPAGYHADLMLSLHADSVYDPARQGYKSSHFNPPRSTLEPRLKRLIDAAYLGATSLPDDTPNTTDAMRHYYAFNFRSYEHAAHPATPALIVELGYLSNPADAALLRRPKQVAAALSGGVLTFLRERNRLP</sequence>
<evidence type="ECO:0000256" key="1">
    <source>
        <dbReference type="ARBA" id="ARBA00022801"/>
    </source>
</evidence>
<dbReference type="EC" id="3.5.1.28" evidence="4"/>
<accession>A0A6J4VSD0</accession>
<dbReference type="GO" id="GO:0030288">
    <property type="term" value="C:outer membrane-bounded periplasmic space"/>
    <property type="evidence" value="ECO:0007669"/>
    <property type="project" value="TreeGrafter"/>
</dbReference>
<dbReference type="PANTHER" id="PTHR30404:SF0">
    <property type="entry name" value="N-ACETYLMURAMOYL-L-ALANINE AMIDASE AMIC"/>
    <property type="match status" value="1"/>
</dbReference>
<organism evidence="4">
    <name type="scientific">uncultured Truepera sp</name>
    <dbReference type="NCBI Taxonomy" id="543023"/>
    <lineage>
        <taxon>Bacteria</taxon>
        <taxon>Thermotogati</taxon>
        <taxon>Deinococcota</taxon>
        <taxon>Deinococci</taxon>
        <taxon>Trueperales</taxon>
        <taxon>Trueperaceae</taxon>
        <taxon>Truepera</taxon>
        <taxon>environmental samples</taxon>
    </lineage>
</organism>
<dbReference type="Gene3D" id="3.40.630.40">
    <property type="entry name" value="Zn-dependent exopeptidases"/>
    <property type="match status" value="1"/>
</dbReference>
<dbReference type="CDD" id="cd02696">
    <property type="entry name" value="MurNAc-LAA"/>
    <property type="match status" value="1"/>
</dbReference>
<feature type="transmembrane region" description="Helical" evidence="2">
    <location>
        <begin position="21"/>
        <end position="43"/>
    </location>
</feature>